<dbReference type="Gene3D" id="3.30.565.10">
    <property type="entry name" value="Histidine kinase-like ATPase, C-terminal domain"/>
    <property type="match status" value="1"/>
</dbReference>
<dbReference type="SUPFAM" id="SSF55874">
    <property type="entry name" value="ATPase domain of HSP90 chaperone/DNA topoisomerase II/histidine kinase"/>
    <property type="match status" value="1"/>
</dbReference>
<dbReference type="Gene3D" id="3.40.50.1460">
    <property type="match status" value="1"/>
</dbReference>
<dbReference type="GO" id="GO:0004197">
    <property type="term" value="F:cysteine-type endopeptidase activity"/>
    <property type="evidence" value="ECO:0007669"/>
    <property type="project" value="InterPro"/>
</dbReference>
<dbReference type="GO" id="GO:0006508">
    <property type="term" value="P:proteolysis"/>
    <property type="evidence" value="ECO:0007669"/>
    <property type="project" value="InterPro"/>
</dbReference>
<dbReference type="Pfam" id="PF00656">
    <property type="entry name" value="Peptidase_C14"/>
    <property type="match status" value="1"/>
</dbReference>
<reference evidence="5 6" key="1">
    <citation type="journal article" date="2019" name="Int. J. Syst. Evol. Microbiol.">
        <title>Streptomyces cadmiisoli sp. nov., a novel actinomycete isolated from cadmium-contaminated soil.</title>
        <authorList>
            <person name="Li K."/>
            <person name="Tang X."/>
            <person name="Zhao J."/>
            <person name="Guo Y."/>
            <person name="Tang Y."/>
            <person name="Gao J."/>
        </authorList>
    </citation>
    <scope>NUCLEOTIDE SEQUENCE [LARGE SCALE GENOMIC DNA]</scope>
    <source>
        <strain evidence="5 6">ZFG47</strain>
    </source>
</reference>
<evidence type="ECO:0000259" key="2">
    <source>
        <dbReference type="Pfam" id="PF00656"/>
    </source>
</evidence>
<accession>A0A2Z4IX55</accession>
<evidence type="ECO:0000259" key="3">
    <source>
        <dbReference type="Pfam" id="PF24401"/>
    </source>
</evidence>
<evidence type="ECO:0000256" key="1">
    <source>
        <dbReference type="SAM" id="MobiDB-lite"/>
    </source>
</evidence>
<dbReference type="Proteomes" id="UP000249616">
    <property type="component" value="Chromosome"/>
</dbReference>
<feature type="domain" description="Peptidase C14 caspase" evidence="2">
    <location>
        <begin position="16"/>
        <end position="239"/>
    </location>
</feature>
<feature type="region of interest" description="Disordered" evidence="1">
    <location>
        <begin position="908"/>
        <end position="932"/>
    </location>
</feature>
<proteinExistence type="predicted"/>
<dbReference type="InterPro" id="IPR056507">
    <property type="entry name" value="wHTH-HSP90_Na-assoc"/>
</dbReference>
<feature type="domain" description="wHTH-Hsp90 Na associated" evidence="4">
    <location>
        <begin position="1458"/>
        <end position="1506"/>
    </location>
</feature>
<dbReference type="Pfam" id="PF24401">
    <property type="entry name" value="iHD-CE"/>
    <property type="match status" value="1"/>
</dbReference>
<evidence type="ECO:0000259" key="4">
    <source>
        <dbReference type="Pfam" id="PF24410"/>
    </source>
</evidence>
<organism evidence="5 6">
    <name type="scientific">Streptomyces cadmiisoli</name>
    <dbReference type="NCBI Taxonomy" id="2184053"/>
    <lineage>
        <taxon>Bacteria</taxon>
        <taxon>Bacillati</taxon>
        <taxon>Actinomycetota</taxon>
        <taxon>Actinomycetes</taxon>
        <taxon>Kitasatosporales</taxon>
        <taxon>Streptomycetaceae</taxon>
        <taxon>Streptomyces</taxon>
        <taxon>Streptomyces aurantiacus group</taxon>
    </lineage>
</organism>
<gene>
    <name evidence="5" type="ORF">DN051_13015</name>
</gene>
<evidence type="ECO:0000313" key="6">
    <source>
        <dbReference type="Proteomes" id="UP000249616"/>
    </source>
</evidence>
<keyword evidence="6" id="KW-1185">Reference proteome</keyword>
<dbReference type="EMBL" id="CP030073">
    <property type="protein sequence ID" value="AWW37455.1"/>
    <property type="molecule type" value="Genomic_DNA"/>
</dbReference>
<dbReference type="Pfam" id="PF24410">
    <property type="entry name" value="wHTH-HSP90_Na-assoc"/>
    <property type="match status" value="4"/>
</dbReference>
<dbReference type="InterPro" id="IPR056506">
    <property type="entry name" value="iHD-CE"/>
</dbReference>
<protein>
    <recommendedName>
        <fullName evidence="7">Peptidase C14 caspase catalytic subunit p20</fullName>
    </recommendedName>
</protein>
<feature type="domain" description="wHTH-Hsp90 Na associated" evidence="4">
    <location>
        <begin position="1321"/>
        <end position="1374"/>
    </location>
</feature>
<sequence length="1586" mass="174227">MGGSRGAPDGRDQRFRALLVGVDHYSGDSAFRPMPFITSELRGLAEALKASGYQEAMVLDADELNGTAIKDQIERFVLRAAPGDHLLLVLSGHGFHKDGSDYLVTGPAHSGSRHFLDTCLRIEFGDYLLDSRADQLVVAVDACRVDFESFTKAGTDERDWSKGSTGYAEGGAPGRPRYAHVYACTRYGAAGFGPAAGPPADDGPAGDGAKGFSYFTRALTEIARDAAAPGALDAMESLLDDRVREIARSDRGRSDQGVQVNCPTGKDGLVLFPGRGPGGPDRVQEHPWQQMAVEHEAWRRVVCERLDESEAEQAVEQVRIAVARLVGLWGHETDIADAWLAEHGDIWRPMGSESRMSLGVATMLYESAPTPRRDDERTAPAPALSLTEAALLVAGPYLYTAFGTRFAHLARDLRPWTLVDGAPGPLADCGFADRGAFDRYCSGHLALKDRERRARQRGRDGDARAIAWWLARQWLLRLPATRDAVRGSGLAGLVTLPEEPEFEPWLVREVLGPDRLWRLVELIGLDLEQWQPPEPETVAAQRGAEHTVDWEKTGILLTVAHHMAVDPTLLSSLVAEHLGISAPVDGDSFRTALREATWQPDGPRCRALSTACPHLAVELALRDHADTLDRAVRAVLRGPAGERVASWGVPAAFGAGKVTPALDDDRRPRYDRSDVRFRLDGDRVRDLLMGEQLYQDRTLALRELYQNALDACRYRRARTDLWNLRNPDEPDLWQGQIVFTQGEDEDGRAYIECRDNGIGMGRHELRHLFAFAGSRFVEERKFLEERAEWAKAGIPFHPNSRFGIGVLSYFMLADEIRVTTSRLSPDFGPGEKLVVDIDGPGALFRVTPQGNSRWAGTAVRLYLRNPEESVSCGEVMRRHLWVSDFAVTVTEGEDEPLRWRPGAISEHLGRDSVSDPEGAWRHEGEAPAAQDAGDGVWWCGGRGGVLADGLWAGEDRFGCVVNLTGKHAPTLRLDRGAMLDDHEAYVADLLTEKIPVLFEEGGGVLSLEWLHALARGGWPEPGERLELGPEPQRQARLADLIAEQAVARGHRFALRSPDGAEFVADAGLVGCCPGDRLLVDRTRMAGEAMVRTDYGGVFAEWRARVWAAADEGSGVRPRSPLLVARPTDELLLSQVDEKDGEQHLAPGLILVAAQSSGLPLERAADRLKAFGLKLPDDDVLRRLADVPNVRLLSSDGDGMYPWMSAGAELSVATVRKVARRNDEDPRALARLLAGLGFRVPDDDELGVSQTPSWPPNRADLPDLVLRRHLEPGGPELPRDRPVMPAHLVLAVGAFPGRADHVAEVLTAAGHELAPGTMPDLVDSTDLALISRNGDSRPPWLSEDERLLLYHLLRISRAGGQSPEQLVQRLVELGLTPPELPAAEELHAYRRLAEDLYRFYGVPRQSGGYLPGHVEADAVLALARDNRLADRDVALRLIELGFTVRGLDEHPRQPRDYLDLAVASLKQDGGPPWLEVDRRVPWHHVIRVARTRELTTDQVVERLTSWGHDVAPEPPAGEWSPGDNLVLLRHGAQTSWLWLDGQVPVPLVHILSAAHQLARTPTAVAQRLAQLGHLLPPDVEFTDPHAP</sequence>
<evidence type="ECO:0008006" key="7">
    <source>
        <dbReference type="Google" id="ProtNLM"/>
    </source>
</evidence>
<feature type="domain" description="iHD-CE" evidence="3">
    <location>
        <begin position="288"/>
        <end position="661"/>
    </location>
</feature>
<dbReference type="InterPro" id="IPR011600">
    <property type="entry name" value="Pept_C14_caspase"/>
</dbReference>
<feature type="domain" description="wHTH-Hsp90 Na associated" evidence="4">
    <location>
        <begin position="1189"/>
        <end position="1237"/>
    </location>
</feature>
<dbReference type="InterPro" id="IPR036890">
    <property type="entry name" value="HATPase_C_sf"/>
</dbReference>
<feature type="domain" description="wHTH-Hsp90 Na associated" evidence="4">
    <location>
        <begin position="1522"/>
        <end position="1572"/>
    </location>
</feature>
<name>A0A2Z4IX55_9ACTN</name>
<feature type="compositionally biased region" description="Basic and acidic residues" evidence="1">
    <location>
        <begin position="908"/>
        <end position="925"/>
    </location>
</feature>
<dbReference type="KEGG" id="scad:DN051_13015"/>
<evidence type="ECO:0000313" key="5">
    <source>
        <dbReference type="EMBL" id="AWW37455.1"/>
    </source>
</evidence>